<dbReference type="SUPFAM" id="SSF56645">
    <property type="entry name" value="Acyl-CoA dehydrogenase NM domain-like"/>
    <property type="match status" value="1"/>
</dbReference>
<dbReference type="InterPro" id="IPR013786">
    <property type="entry name" value="AcylCoA_DH/ox_N"/>
</dbReference>
<evidence type="ECO:0000259" key="2">
    <source>
        <dbReference type="Pfam" id="PF02771"/>
    </source>
</evidence>
<dbReference type="InterPro" id="IPR013107">
    <property type="entry name" value="Acyl-CoA_DH_C"/>
</dbReference>
<dbReference type="KEGG" id="ima:PO878_05935"/>
<name>A0AAE9Y9H8_9ACTN</name>
<dbReference type="InterPro" id="IPR046373">
    <property type="entry name" value="Acyl-CoA_Oxase/DH_mid-dom_sf"/>
</dbReference>
<dbReference type="Gene3D" id="1.10.540.10">
    <property type="entry name" value="Acyl-CoA dehydrogenase/oxidase, N-terminal domain"/>
    <property type="match status" value="1"/>
</dbReference>
<evidence type="ECO:0000313" key="4">
    <source>
        <dbReference type="EMBL" id="WCO68266.1"/>
    </source>
</evidence>
<evidence type="ECO:0000313" key="5">
    <source>
        <dbReference type="Proteomes" id="UP001216390"/>
    </source>
</evidence>
<dbReference type="EMBL" id="CP116942">
    <property type="protein sequence ID" value="WCO68266.1"/>
    <property type="molecule type" value="Genomic_DNA"/>
</dbReference>
<evidence type="ECO:0000256" key="1">
    <source>
        <dbReference type="ARBA" id="ARBA00023002"/>
    </source>
</evidence>
<evidence type="ECO:0000259" key="3">
    <source>
        <dbReference type="Pfam" id="PF08028"/>
    </source>
</evidence>
<reference evidence="4" key="1">
    <citation type="submission" date="2023-01" db="EMBL/GenBank/DDBJ databases">
        <title>The diversity of Class Acidimicrobiia in South China Sea sediment environments and the proposal of Iamia marina sp. nov., a novel species of the genus Iamia.</title>
        <authorList>
            <person name="He Y."/>
            <person name="Tian X."/>
        </authorList>
    </citation>
    <scope>NUCLEOTIDE SEQUENCE</scope>
    <source>
        <strain evidence="4">DSM 19957</strain>
    </source>
</reference>
<dbReference type="Pfam" id="PF08028">
    <property type="entry name" value="Acyl-CoA_dh_2"/>
    <property type="match status" value="1"/>
</dbReference>
<dbReference type="Gene3D" id="2.40.110.10">
    <property type="entry name" value="Butyryl-CoA Dehydrogenase, subunit A, domain 2"/>
    <property type="match status" value="1"/>
</dbReference>
<feature type="domain" description="Acyl-CoA dehydrogenase C-terminal" evidence="3">
    <location>
        <begin position="227"/>
        <end position="357"/>
    </location>
</feature>
<dbReference type="InterPro" id="IPR036250">
    <property type="entry name" value="AcylCo_DH-like_C"/>
</dbReference>
<dbReference type="Proteomes" id="UP001216390">
    <property type="component" value="Chromosome"/>
</dbReference>
<dbReference type="InterPro" id="IPR009100">
    <property type="entry name" value="AcylCoA_DH/oxidase_NM_dom_sf"/>
</dbReference>
<dbReference type="Gene3D" id="1.20.140.10">
    <property type="entry name" value="Butyryl-CoA Dehydrogenase, subunit A, domain 3"/>
    <property type="match status" value="1"/>
</dbReference>
<accession>A0AAE9Y9H8</accession>
<dbReference type="AlphaFoldDB" id="A0AAE9Y9H8"/>
<dbReference type="PANTHER" id="PTHR43884:SF12">
    <property type="entry name" value="ISOVALERYL-COA DEHYDROGENASE, MITOCHONDRIAL-RELATED"/>
    <property type="match status" value="1"/>
</dbReference>
<dbReference type="Pfam" id="PF02771">
    <property type="entry name" value="Acyl-CoA_dh_N"/>
    <property type="match status" value="1"/>
</dbReference>
<dbReference type="PANTHER" id="PTHR43884">
    <property type="entry name" value="ACYL-COA DEHYDROGENASE"/>
    <property type="match status" value="1"/>
</dbReference>
<dbReference type="RefSeq" id="WP_272737783.1">
    <property type="nucleotide sequence ID" value="NZ_CP116942.1"/>
</dbReference>
<proteinExistence type="predicted"/>
<organism evidence="4 5">
    <name type="scientific">Iamia majanohamensis</name>
    <dbReference type="NCBI Taxonomy" id="467976"/>
    <lineage>
        <taxon>Bacteria</taxon>
        <taxon>Bacillati</taxon>
        <taxon>Actinomycetota</taxon>
        <taxon>Acidimicrobiia</taxon>
        <taxon>Acidimicrobiales</taxon>
        <taxon>Iamiaceae</taxon>
        <taxon>Iamia</taxon>
    </lineage>
</organism>
<sequence length="372" mass="38974">MTDALLDAARDLFPALDEIGAAVPPGEALPRKAMDLLADAGLVGPMVPEEVGGLGLDVLATLDLYEEVARADGSVGWCYFASDLTAAYFGAYLPDSGAERVFAEGVPTMAGQFAPNGTARAEGDELVLDGDYRFGSGLAHATWAGAGVMATPEDGGDPDYLFACFPADEVDVQGGWDVMGLQATASYDYAVRDVRVPTDQSFDFFVPTVHRGRDLHRLGVIPLTAAGHAGWALGVTRRVLDELEGLAASTTRMGAPSSLAESDRALVEIGELEGRWHAGRAFVREAAAAAEAEARDHGAAGVRAQTLLREAARHVNQGGADIARQAYLLAGTTALRDGPIQRGFRDLHAGAQHFFASPSVAADLARVVLAEA</sequence>
<dbReference type="InterPro" id="IPR037069">
    <property type="entry name" value="AcylCoA_DH/ox_N_sf"/>
</dbReference>
<dbReference type="GO" id="GO:0003995">
    <property type="term" value="F:acyl-CoA dehydrogenase activity"/>
    <property type="evidence" value="ECO:0007669"/>
    <property type="project" value="TreeGrafter"/>
</dbReference>
<dbReference type="SUPFAM" id="SSF47203">
    <property type="entry name" value="Acyl-CoA dehydrogenase C-terminal domain-like"/>
    <property type="match status" value="1"/>
</dbReference>
<gene>
    <name evidence="4" type="ORF">PO878_05935</name>
</gene>
<dbReference type="GO" id="GO:0050660">
    <property type="term" value="F:flavin adenine dinucleotide binding"/>
    <property type="evidence" value="ECO:0007669"/>
    <property type="project" value="InterPro"/>
</dbReference>
<dbReference type="PIRSF" id="PIRSF016578">
    <property type="entry name" value="HsaA"/>
    <property type="match status" value="1"/>
</dbReference>
<protein>
    <submittedName>
        <fullName evidence="4">Acyl-CoA dehydrogenase family protein</fullName>
    </submittedName>
</protein>
<feature type="domain" description="Acyl-CoA dehydrogenase/oxidase N-terminal" evidence="2">
    <location>
        <begin position="27"/>
        <end position="85"/>
    </location>
</feature>
<keyword evidence="1" id="KW-0560">Oxidoreductase</keyword>
<keyword evidence="5" id="KW-1185">Reference proteome</keyword>